<evidence type="ECO:0000256" key="2">
    <source>
        <dbReference type="ARBA" id="ARBA00005811"/>
    </source>
</evidence>
<sequence length="173" mass="19655">MKRIRKKRMQETVELNITAFLNLMVVLVPFLLITAVFSRMTVLELNLPALDAAAKEANENVKLQLQVLITPDSLVVQDALLGKLKEVGRRQDGMFNWKQFTDVLLEIKSRFPEEQNIALLMDPKVTYRTMIDVMDHVRYAEIVQTATVELVELFPNVSVGDAPQEEVVTEGDV</sequence>
<evidence type="ECO:0000256" key="1">
    <source>
        <dbReference type="ARBA" id="ARBA00004162"/>
    </source>
</evidence>
<keyword evidence="7" id="KW-0813">Transport</keyword>
<evidence type="ECO:0000256" key="7">
    <source>
        <dbReference type="RuleBase" id="RU003879"/>
    </source>
</evidence>
<accession>C5BU18</accession>
<evidence type="ECO:0000256" key="8">
    <source>
        <dbReference type="SAM" id="Phobius"/>
    </source>
</evidence>
<keyword evidence="10" id="KW-1185">Reference proteome</keyword>
<reference evidence="9 10" key="1">
    <citation type="journal article" date="2009" name="PLoS ONE">
        <title>The complete genome of Teredinibacter turnerae T7901: an intracellular endosymbiont of marine wood-boring bivalves (shipworms).</title>
        <authorList>
            <person name="Yang J.C."/>
            <person name="Madupu R."/>
            <person name="Durkin A.S."/>
            <person name="Ekborg N.A."/>
            <person name="Pedamallu C.S."/>
            <person name="Hostetler J.B."/>
            <person name="Radune D."/>
            <person name="Toms B.S."/>
            <person name="Henrissat B."/>
            <person name="Coutinho P.M."/>
            <person name="Schwarz S."/>
            <person name="Field L."/>
            <person name="Trindade-Silva A.E."/>
            <person name="Soares C.A.G."/>
            <person name="Elshahawi S."/>
            <person name="Hanora A."/>
            <person name="Schmidt E.W."/>
            <person name="Haygood M.G."/>
            <person name="Posfai J."/>
            <person name="Benner J."/>
            <person name="Madinger C."/>
            <person name="Nove J."/>
            <person name="Anton B."/>
            <person name="Chaudhary K."/>
            <person name="Foster J."/>
            <person name="Holman A."/>
            <person name="Kumar S."/>
            <person name="Lessard P.A."/>
            <person name="Luyten Y.A."/>
            <person name="Slatko B."/>
            <person name="Wood N."/>
            <person name="Wu B."/>
            <person name="Teplitski M."/>
            <person name="Mougous J.D."/>
            <person name="Ward N."/>
            <person name="Eisen J.A."/>
            <person name="Badger J.H."/>
            <person name="Distel D.L."/>
        </authorList>
    </citation>
    <scope>NUCLEOTIDE SEQUENCE [LARGE SCALE GENOMIC DNA]</scope>
    <source>
        <strain evidence="10">ATCC 39867 / T7901</strain>
    </source>
</reference>
<proteinExistence type="inferred from homology"/>
<dbReference type="STRING" id="377629.TERTU_1671"/>
<keyword evidence="5 8" id="KW-1133">Transmembrane helix</keyword>
<dbReference type="OrthoDB" id="9150865at2"/>
<comment type="subcellular location">
    <subcellularLocation>
        <location evidence="1">Cell membrane</location>
        <topology evidence="1">Single-pass membrane protein</topology>
    </subcellularLocation>
    <subcellularLocation>
        <location evidence="7">Cell membrane</location>
        <topology evidence="7">Single-pass type II membrane protein</topology>
    </subcellularLocation>
</comment>
<name>C5BU18_TERTT</name>
<evidence type="ECO:0000313" key="10">
    <source>
        <dbReference type="Proteomes" id="UP000009080"/>
    </source>
</evidence>
<evidence type="ECO:0000256" key="6">
    <source>
        <dbReference type="ARBA" id="ARBA00023136"/>
    </source>
</evidence>
<comment type="similarity">
    <text evidence="2 7">Belongs to the ExbD/TolR family.</text>
</comment>
<dbReference type="EMBL" id="CP001614">
    <property type="protein sequence ID" value="ACR12010.1"/>
    <property type="molecule type" value="Genomic_DNA"/>
</dbReference>
<keyword evidence="6 8" id="KW-0472">Membrane</keyword>
<feature type="transmembrane region" description="Helical" evidence="8">
    <location>
        <begin position="12"/>
        <end position="37"/>
    </location>
</feature>
<dbReference type="GO" id="GO:0015031">
    <property type="term" value="P:protein transport"/>
    <property type="evidence" value="ECO:0007669"/>
    <property type="project" value="UniProtKB-KW"/>
</dbReference>
<evidence type="ECO:0000256" key="3">
    <source>
        <dbReference type="ARBA" id="ARBA00022475"/>
    </source>
</evidence>
<keyword evidence="3" id="KW-1003">Cell membrane</keyword>
<dbReference type="InterPro" id="IPR003400">
    <property type="entry name" value="ExbD"/>
</dbReference>
<keyword evidence="4 7" id="KW-0812">Transmembrane</keyword>
<evidence type="ECO:0000256" key="5">
    <source>
        <dbReference type="ARBA" id="ARBA00022989"/>
    </source>
</evidence>
<gene>
    <name evidence="9" type="ordered locus">TERTU_1671</name>
</gene>
<dbReference type="Pfam" id="PF02472">
    <property type="entry name" value="ExbD"/>
    <property type="match status" value="1"/>
</dbReference>
<keyword evidence="7" id="KW-0653">Protein transport</keyword>
<organism evidence="9 10">
    <name type="scientific">Teredinibacter turnerae (strain ATCC 39867 / T7901)</name>
    <dbReference type="NCBI Taxonomy" id="377629"/>
    <lineage>
        <taxon>Bacteria</taxon>
        <taxon>Pseudomonadati</taxon>
        <taxon>Pseudomonadota</taxon>
        <taxon>Gammaproteobacteria</taxon>
        <taxon>Cellvibrionales</taxon>
        <taxon>Cellvibrionaceae</taxon>
        <taxon>Teredinibacter</taxon>
    </lineage>
</organism>
<dbReference type="KEGG" id="ttu:TERTU_1671"/>
<dbReference type="AlphaFoldDB" id="C5BU18"/>
<evidence type="ECO:0000313" key="9">
    <source>
        <dbReference type="EMBL" id="ACR12010.1"/>
    </source>
</evidence>
<dbReference type="RefSeq" id="WP_015818122.1">
    <property type="nucleotide sequence ID" value="NC_012997.1"/>
</dbReference>
<protein>
    <submittedName>
        <fullName evidence="9">Transport energizing protein, ExbD/TolR family</fullName>
    </submittedName>
</protein>
<dbReference type="HOGENOM" id="CLU_104146_0_0_6"/>
<evidence type="ECO:0000256" key="4">
    <source>
        <dbReference type="ARBA" id="ARBA00022692"/>
    </source>
</evidence>
<dbReference type="GO" id="GO:0022857">
    <property type="term" value="F:transmembrane transporter activity"/>
    <property type="evidence" value="ECO:0007669"/>
    <property type="project" value="InterPro"/>
</dbReference>
<dbReference type="eggNOG" id="COG0848">
    <property type="taxonomic scope" value="Bacteria"/>
</dbReference>
<dbReference type="GO" id="GO:0005886">
    <property type="term" value="C:plasma membrane"/>
    <property type="evidence" value="ECO:0007669"/>
    <property type="project" value="UniProtKB-SubCell"/>
</dbReference>
<dbReference type="Proteomes" id="UP000009080">
    <property type="component" value="Chromosome"/>
</dbReference>